<name>A0A9Q0NCC3_9DIPT</name>
<keyword evidence="4" id="KW-0809">Transit peptide</keyword>
<dbReference type="OrthoDB" id="277235at2759"/>
<dbReference type="AlphaFoldDB" id="A0A9Q0NCC3"/>
<dbReference type="GO" id="GO:0003746">
    <property type="term" value="F:translation elongation factor activity"/>
    <property type="evidence" value="ECO:0007669"/>
    <property type="project" value="UniProtKB-UniRule"/>
</dbReference>
<comment type="subcellular location">
    <subcellularLocation>
        <location evidence="6">Mitochondrion</location>
    </subcellularLocation>
</comment>
<dbReference type="PANTHER" id="PTHR11741:SF0">
    <property type="entry name" value="ELONGATION FACTOR TS, MITOCHONDRIAL"/>
    <property type="match status" value="1"/>
</dbReference>
<reference evidence="8" key="1">
    <citation type="submission" date="2022-07" db="EMBL/GenBank/DDBJ databases">
        <authorList>
            <person name="Trinca V."/>
            <person name="Uliana J.V.C."/>
            <person name="Torres T.T."/>
            <person name="Ward R.J."/>
            <person name="Monesi N."/>
        </authorList>
    </citation>
    <scope>NUCLEOTIDE SEQUENCE</scope>
    <source>
        <strain evidence="8">HSMRA1968</strain>
        <tissue evidence="8">Whole embryos</tissue>
    </source>
</reference>
<keyword evidence="5 6" id="KW-0496">Mitochondrion</keyword>
<dbReference type="Gene3D" id="3.30.479.20">
    <property type="entry name" value="Elongation factor Ts, dimerisation domain"/>
    <property type="match status" value="2"/>
</dbReference>
<evidence type="ECO:0000259" key="7">
    <source>
        <dbReference type="Pfam" id="PF00889"/>
    </source>
</evidence>
<comment type="similarity">
    <text evidence="1 6">Belongs to the EF-Ts family.</text>
</comment>
<dbReference type="InterPro" id="IPR001816">
    <property type="entry name" value="Transl_elong_EFTs/EF1B"/>
</dbReference>
<keyword evidence="9" id="KW-1185">Reference proteome</keyword>
<dbReference type="Gene3D" id="1.10.8.10">
    <property type="entry name" value="DNA helicase RuvA subunit, C-terminal domain"/>
    <property type="match status" value="1"/>
</dbReference>
<dbReference type="CDD" id="cd14275">
    <property type="entry name" value="UBA_EF-Ts"/>
    <property type="match status" value="1"/>
</dbReference>
<comment type="caution">
    <text evidence="8">The sequence shown here is derived from an EMBL/GenBank/DDBJ whole genome shotgun (WGS) entry which is preliminary data.</text>
</comment>
<feature type="domain" description="Translation elongation factor EFTs/EF1B dimerisation" evidence="7">
    <location>
        <begin position="90"/>
        <end position="245"/>
    </location>
</feature>
<evidence type="ECO:0000256" key="2">
    <source>
        <dbReference type="ARBA" id="ARBA00022768"/>
    </source>
</evidence>
<dbReference type="PANTHER" id="PTHR11741">
    <property type="entry name" value="ELONGATION FACTOR TS"/>
    <property type="match status" value="1"/>
</dbReference>
<dbReference type="SUPFAM" id="SSF46934">
    <property type="entry name" value="UBA-like"/>
    <property type="match status" value="1"/>
</dbReference>
<keyword evidence="3 6" id="KW-0648">Protein biosynthesis</keyword>
<dbReference type="HAMAP" id="MF_00050">
    <property type="entry name" value="EF_Ts"/>
    <property type="match status" value="1"/>
</dbReference>
<comment type="function">
    <text evidence="6">Associates with the EF-Tu.GDP complex and induces the exchange of GDP to GTP. It remains bound to the aminoacyl-tRNA.EF-Tu.GTP complex up to the GTP hydrolysis stage on the ribosome.</text>
</comment>
<evidence type="ECO:0000256" key="3">
    <source>
        <dbReference type="ARBA" id="ARBA00022917"/>
    </source>
</evidence>
<dbReference type="InterPro" id="IPR014039">
    <property type="entry name" value="Transl_elong_EFTs/EF1B_dimer"/>
</dbReference>
<dbReference type="GO" id="GO:0005739">
    <property type="term" value="C:mitochondrion"/>
    <property type="evidence" value="ECO:0007669"/>
    <property type="project" value="UniProtKB-SubCell"/>
</dbReference>
<sequence>MQFKSFIRFIHSTPSIYSAEKSSLAILRKKTGYTFANCKKALELHQNDLPKAEQWLKEQAQALGWSKATKLEGRITQQGLVGVIVQRNIGAMVEVNCETDFVARNKMFQQFVESVSVACLHHFRNIPVNNTLTKLNLEAENLKSIEGLEGKSLGDELALLIGNVGENATLRRAICFKSSDPIVLFGVSHPTNFSASTNVHLGKYGSIVAAKCTGDLDDNSTLPKNICQHIIGMKPDKVGSLDVDKPNEDKDEERCLIHQEFILEPGKTAGEIFAENSLEVVDFCRFECGENIATGDEKLNVVEAVN</sequence>
<dbReference type="SUPFAM" id="SSF54713">
    <property type="entry name" value="Elongation factor Ts (EF-Ts), dimerisation domain"/>
    <property type="match status" value="1"/>
</dbReference>
<dbReference type="InterPro" id="IPR018101">
    <property type="entry name" value="Transl_elong_Ts_CS"/>
</dbReference>
<dbReference type="FunFam" id="1.10.8.10:FF:000031">
    <property type="entry name" value="Elongation factor Ts, mitochondrial"/>
    <property type="match status" value="1"/>
</dbReference>
<evidence type="ECO:0000256" key="1">
    <source>
        <dbReference type="ARBA" id="ARBA00005532"/>
    </source>
</evidence>
<dbReference type="InterPro" id="IPR009060">
    <property type="entry name" value="UBA-like_sf"/>
</dbReference>
<evidence type="ECO:0000313" key="8">
    <source>
        <dbReference type="EMBL" id="KAJ6646891.1"/>
    </source>
</evidence>
<evidence type="ECO:0000256" key="6">
    <source>
        <dbReference type="HAMAP-Rule" id="MF_03135"/>
    </source>
</evidence>
<dbReference type="Pfam" id="PF00889">
    <property type="entry name" value="EF_TS"/>
    <property type="match status" value="1"/>
</dbReference>
<dbReference type="Pfam" id="PF25025">
    <property type="entry name" value="EF-Ts_N"/>
    <property type="match status" value="1"/>
</dbReference>
<accession>A0A9Q0NCC3</accession>
<gene>
    <name evidence="8" type="ORF">Bhyg_02105</name>
</gene>
<protein>
    <recommendedName>
        <fullName evidence="6">Elongation factor Ts, mitochondrial</fullName>
        <shortName evidence="6">EF-Ts</shortName>
        <shortName evidence="6">EF-TsMt</shortName>
    </recommendedName>
</protein>
<keyword evidence="2 6" id="KW-0251">Elongation factor</keyword>
<dbReference type="PROSITE" id="PS01127">
    <property type="entry name" value="EF_TS_2"/>
    <property type="match status" value="1"/>
</dbReference>
<evidence type="ECO:0000256" key="5">
    <source>
        <dbReference type="ARBA" id="ARBA00023128"/>
    </source>
</evidence>
<evidence type="ECO:0000313" key="9">
    <source>
        <dbReference type="Proteomes" id="UP001151699"/>
    </source>
</evidence>
<organism evidence="8 9">
    <name type="scientific">Pseudolycoriella hygida</name>
    <dbReference type="NCBI Taxonomy" id="35572"/>
    <lineage>
        <taxon>Eukaryota</taxon>
        <taxon>Metazoa</taxon>
        <taxon>Ecdysozoa</taxon>
        <taxon>Arthropoda</taxon>
        <taxon>Hexapoda</taxon>
        <taxon>Insecta</taxon>
        <taxon>Pterygota</taxon>
        <taxon>Neoptera</taxon>
        <taxon>Endopterygota</taxon>
        <taxon>Diptera</taxon>
        <taxon>Nematocera</taxon>
        <taxon>Sciaroidea</taxon>
        <taxon>Sciaridae</taxon>
        <taxon>Pseudolycoriella</taxon>
    </lineage>
</organism>
<evidence type="ECO:0000256" key="4">
    <source>
        <dbReference type="ARBA" id="ARBA00022946"/>
    </source>
</evidence>
<dbReference type="GO" id="GO:0070125">
    <property type="term" value="P:mitochondrial translational elongation"/>
    <property type="evidence" value="ECO:0007669"/>
    <property type="project" value="TreeGrafter"/>
</dbReference>
<dbReference type="Proteomes" id="UP001151699">
    <property type="component" value="Chromosome A"/>
</dbReference>
<proteinExistence type="inferred from homology"/>
<dbReference type="EMBL" id="WJQU01000001">
    <property type="protein sequence ID" value="KAJ6646891.1"/>
    <property type="molecule type" value="Genomic_DNA"/>
</dbReference>
<dbReference type="InterPro" id="IPR036402">
    <property type="entry name" value="EF-Ts_dimer_sf"/>
</dbReference>